<feature type="transmembrane region" description="Helical" evidence="1">
    <location>
        <begin position="86"/>
        <end position="107"/>
    </location>
</feature>
<sequence length="160" mass="17261">MGWIARVVGGGVAAFVIAWISTALMRLFGQPLIDRLPGGDWGTDRLREAGAWAVSPASMFWFAAAATLIVVYWVGRRAAVTRATAINLMGWLLAGVAGGAMLSLFRAGISLPHVWADPALWLLGAAYVMPVLTAVVWWTVPEVIEVGRSRLRTKRTMVAD</sequence>
<dbReference type="EMBL" id="BAAAYU010000005">
    <property type="protein sequence ID" value="GAA3640584.1"/>
    <property type="molecule type" value="Genomic_DNA"/>
</dbReference>
<evidence type="ECO:0000313" key="2">
    <source>
        <dbReference type="EMBL" id="GAA3640584.1"/>
    </source>
</evidence>
<keyword evidence="1" id="KW-1133">Transmembrane helix</keyword>
<evidence type="ECO:0000256" key="1">
    <source>
        <dbReference type="SAM" id="Phobius"/>
    </source>
</evidence>
<dbReference type="Proteomes" id="UP001501697">
    <property type="component" value="Unassembled WGS sequence"/>
</dbReference>
<feature type="transmembrane region" description="Helical" evidence="1">
    <location>
        <begin position="119"/>
        <end position="140"/>
    </location>
</feature>
<keyword evidence="3" id="KW-1185">Reference proteome</keyword>
<keyword evidence="1" id="KW-0472">Membrane</keyword>
<name>A0ABP7AV53_9MICO</name>
<organism evidence="2 3">
    <name type="scientific">Microbacterium awajiense</name>
    <dbReference type="NCBI Taxonomy" id="415214"/>
    <lineage>
        <taxon>Bacteria</taxon>
        <taxon>Bacillati</taxon>
        <taxon>Actinomycetota</taxon>
        <taxon>Actinomycetes</taxon>
        <taxon>Micrococcales</taxon>
        <taxon>Microbacteriaceae</taxon>
        <taxon>Microbacterium</taxon>
    </lineage>
</organism>
<protein>
    <submittedName>
        <fullName evidence="2">Uncharacterized protein</fullName>
    </submittedName>
</protein>
<reference evidence="3" key="1">
    <citation type="journal article" date="2019" name="Int. J. Syst. Evol. Microbiol.">
        <title>The Global Catalogue of Microorganisms (GCM) 10K type strain sequencing project: providing services to taxonomists for standard genome sequencing and annotation.</title>
        <authorList>
            <consortium name="The Broad Institute Genomics Platform"/>
            <consortium name="The Broad Institute Genome Sequencing Center for Infectious Disease"/>
            <person name="Wu L."/>
            <person name="Ma J."/>
        </authorList>
    </citation>
    <scope>NUCLEOTIDE SEQUENCE [LARGE SCALE GENOMIC DNA]</scope>
    <source>
        <strain evidence="3">JCM 16544</strain>
    </source>
</reference>
<keyword evidence="1" id="KW-0812">Transmembrane</keyword>
<proteinExistence type="predicted"/>
<feature type="transmembrane region" description="Helical" evidence="1">
    <location>
        <begin position="7"/>
        <end position="29"/>
    </location>
</feature>
<accession>A0ABP7AV53</accession>
<gene>
    <name evidence="2" type="ORF">GCM10022200_25330</name>
</gene>
<feature type="transmembrane region" description="Helical" evidence="1">
    <location>
        <begin position="49"/>
        <end position="74"/>
    </location>
</feature>
<comment type="caution">
    <text evidence="2">The sequence shown here is derived from an EMBL/GenBank/DDBJ whole genome shotgun (WGS) entry which is preliminary data.</text>
</comment>
<evidence type="ECO:0000313" key="3">
    <source>
        <dbReference type="Proteomes" id="UP001501697"/>
    </source>
</evidence>